<gene>
    <name evidence="3" type="ORF">SAMN04488000_13156</name>
</gene>
<dbReference type="Gene3D" id="3.30.420.10">
    <property type="entry name" value="Ribonuclease H-like superfamily/Ribonuclease H"/>
    <property type="match status" value="1"/>
</dbReference>
<dbReference type="EMBL" id="FOFV01000031">
    <property type="protein sequence ID" value="SES43453.1"/>
    <property type="molecule type" value="Genomic_DNA"/>
</dbReference>
<sequence length="369" mass="42407">MVGSCCSVGMIVGVALRLLYLILVQLGSWLVLLGRSSAAKDVELLVLRHEVAVLRRTHGRPRLDWADRAVLAALVRRLPRWLREHRLVSPGTVLRWHRRLVAKKWTYPNRPGRPQVDETVVALIERMARENTGWGYRRIHGELLKLGHRTSASTVRRVLKRLRIPPSPTRDTDTSWRRFLRAQAASMLACDFFHVDCVVTLKRVYVFFVMEVGTRYVHILGATTNPDGPWTTQQARNFLMELDDRANEFRFLVRDRAGQFTVSFDSVLADAGIDILKIPPRCPRANCYAERFVGTVRRELTDRLIIINERHLKSVLNRYVSHYNHRRPHRARDHTPPRSDYPLIGSGSGAVRRRRVLGGLINEYEPAAA</sequence>
<dbReference type="InterPro" id="IPR012337">
    <property type="entry name" value="RNaseH-like_sf"/>
</dbReference>
<dbReference type="InterPro" id="IPR009057">
    <property type="entry name" value="Homeodomain-like_sf"/>
</dbReference>
<organism evidence="3 4">
    <name type="scientific">Lentzea albida</name>
    <dbReference type="NCBI Taxonomy" id="65499"/>
    <lineage>
        <taxon>Bacteria</taxon>
        <taxon>Bacillati</taxon>
        <taxon>Actinomycetota</taxon>
        <taxon>Actinomycetes</taxon>
        <taxon>Pseudonocardiales</taxon>
        <taxon>Pseudonocardiaceae</taxon>
        <taxon>Lentzea</taxon>
    </lineage>
</organism>
<proteinExistence type="predicted"/>
<dbReference type="Proteomes" id="UP000199503">
    <property type="component" value="Unassembled WGS sequence"/>
</dbReference>
<dbReference type="STRING" id="65499.SAMN04488000_13156"/>
<feature type="region of interest" description="Disordered" evidence="1">
    <location>
        <begin position="326"/>
        <end position="345"/>
    </location>
</feature>
<evidence type="ECO:0000259" key="2">
    <source>
        <dbReference type="PROSITE" id="PS50994"/>
    </source>
</evidence>
<feature type="domain" description="Integrase catalytic" evidence="2">
    <location>
        <begin position="164"/>
        <end position="344"/>
    </location>
</feature>
<dbReference type="GO" id="GO:0015074">
    <property type="term" value="P:DNA integration"/>
    <property type="evidence" value="ECO:0007669"/>
    <property type="project" value="InterPro"/>
</dbReference>
<dbReference type="AlphaFoldDB" id="A0A1H9XCS0"/>
<accession>A0A1H9XCS0</accession>
<reference evidence="4" key="1">
    <citation type="submission" date="2016-10" db="EMBL/GenBank/DDBJ databases">
        <authorList>
            <person name="Varghese N."/>
            <person name="Submissions S."/>
        </authorList>
    </citation>
    <scope>NUCLEOTIDE SEQUENCE [LARGE SCALE GENOMIC DNA]</scope>
    <source>
        <strain evidence="4">DSM 44437</strain>
    </source>
</reference>
<dbReference type="Pfam" id="PF13683">
    <property type="entry name" value="rve_3"/>
    <property type="match status" value="1"/>
</dbReference>
<evidence type="ECO:0000256" key="1">
    <source>
        <dbReference type="SAM" id="MobiDB-lite"/>
    </source>
</evidence>
<dbReference type="InterPro" id="IPR036397">
    <property type="entry name" value="RNaseH_sf"/>
</dbReference>
<keyword evidence="4" id="KW-1185">Reference proteome</keyword>
<evidence type="ECO:0000313" key="3">
    <source>
        <dbReference type="EMBL" id="SES43453.1"/>
    </source>
</evidence>
<dbReference type="InterPro" id="IPR001584">
    <property type="entry name" value="Integrase_cat-core"/>
</dbReference>
<evidence type="ECO:0000313" key="4">
    <source>
        <dbReference type="Proteomes" id="UP000199503"/>
    </source>
</evidence>
<dbReference type="PROSITE" id="PS50994">
    <property type="entry name" value="INTEGRASE"/>
    <property type="match status" value="1"/>
</dbReference>
<dbReference type="SUPFAM" id="SSF46689">
    <property type="entry name" value="Homeodomain-like"/>
    <property type="match status" value="1"/>
</dbReference>
<name>A0A1H9XCS0_9PSEU</name>
<dbReference type="SUPFAM" id="SSF53098">
    <property type="entry name" value="Ribonuclease H-like"/>
    <property type="match status" value="1"/>
</dbReference>
<protein>
    <submittedName>
        <fullName evidence="3">Integrase core domain-containing protein</fullName>
    </submittedName>
</protein>
<dbReference type="GO" id="GO:0003676">
    <property type="term" value="F:nucleic acid binding"/>
    <property type="evidence" value="ECO:0007669"/>
    <property type="project" value="InterPro"/>
</dbReference>